<sequence>MKLWLDDRRAAPPGWTWITDVESALQTLRHSDVSEVSLDYDLEDTDPGRTGAEVIAWVWNTGGSELHGEMPIWHSHSTNPFGAAVFAMFLRALEGGPEPSPEQLHADLLQRTK</sequence>
<accession>A0A7C5SSE0</accession>
<reference evidence="2" key="1">
    <citation type="journal article" date="2020" name="mSystems">
        <title>Genome- and Community-Level Interaction Insights into Carbon Utilization and Element Cycling Functions of Hydrothermarchaeota in Hydrothermal Sediment.</title>
        <authorList>
            <person name="Zhou Z."/>
            <person name="Liu Y."/>
            <person name="Xu W."/>
            <person name="Pan J."/>
            <person name="Luo Z.H."/>
            <person name="Li M."/>
        </authorList>
    </citation>
    <scope>NUCLEOTIDE SEQUENCE [LARGE SCALE GENOMIC DNA]</scope>
    <source>
        <strain evidence="2">HyVt-523</strain>
    </source>
</reference>
<protein>
    <recommendedName>
        <fullName evidence="1">Cyclic-phosphate processing Receiver domain-containing protein</fullName>
    </recommendedName>
</protein>
<gene>
    <name evidence="2" type="ORF">ENJ85_05070</name>
</gene>
<evidence type="ECO:0000313" key="2">
    <source>
        <dbReference type="EMBL" id="HHO58528.1"/>
    </source>
</evidence>
<organism evidence="2">
    <name type="scientific">Oceanithermus profundus</name>
    <dbReference type="NCBI Taxonomy" id="187137"/>
    <lineage>
        <taxon>Bacteria</taxon>
        <taxon>Thermotogati</taxon>
        <taxon>Deinococcota</taxon>
        <taxon>Deinococci</taxon>
        <taxon>Thermales</taxon>
        <taxon>Thermaceae</taxon>
        <taxon>Oceanithermus</taxon>
    </lineage>
</organism>
<dbReference type="AlphaFoldDB" id="A0A7C5SSE0"/>
<proteinExistence type="predicted"/>
<feature type="domain" description="Cyclic-phosphate processing Receiver" evidence="1">
    <location>
        <begin position="1"/>
        <end position="87"/>
    </location>
</feature>
<dbReference type="Pfam" id="PF20274">
    <property type="entry name" value="cREC_REC"/>
    <property type="match status" value="1"/>
</dbReference>
<comment type="caution">
    <text evidence="2">The sequence shown here is derived from an EMBL/GenBank/DDBJ whole genome shotgun (WGS) entry which is preliminary data.</text>
</comment>
<dbReference type="EMBL" id="DRNZ01000309">
    <property type="protein sequence ID" value="HHO58528.1"/>
    <property type="molecule type" value="Genomic_DNA"/>
</dbReference>
<evidence type="ECO:0000259" key="1">
    <source>
        <dbReference type="Pfam" id="PF20274"/>
    </source>
</evidence>
<dbReference type="Proteomes" id="UP000886105">
    <property type="component" value="Unassembled WGS sequence"/>
</dbReference>
<dbReference type="InterPro" id="IPR046909">
    <property type="entry name" value="cREC_REC"/>
</dbReference>
<name>A0A7C5SSE0_9DEIN</name>